<evidence type="ECO:0000313" key="1">
    <source>
        <dbReference type="EMBL" id="KAG5263284.1"/>
    </source>
</evidence>
<dbReference type="Gene3D" id="1.20.1250.70">
    <property type="entry name" value="Interleukin-15/Interleukin-21"/>
    <property type="match status" value="1"/>
</dbReference>
<accession>A0AAV6FK89</accession>
<comment type="caution">
    <text evidence="1">The sequence shown here is derived from an EMBL/GenBank/DDBJ whole genome shotgun (WGS) entry which is preliminary data.</text>
</comment>
<dbReference type="InterPro" id="IPR009079">
    <property type="entry name" value="4_helix_cytokine-like_core"/>
</dbReference>
<reference evidence="1" key="1">
    <citation type="submission" date="2020-10" db="EMBL/GenBank/DDBJ databases">
        <title>Chromosome-scale genome assembly of the Allis shad, Alosa alosa.</title>
        <authorList>
            <person name="Margot Z."/>
            <person name="Christophe K."/>
            <person name="Cabau C."/>
            <person name="Louis A."/>
            <person name="Berthelot C."/>
            <person name="Parey E."/>
            <person name="Roest Crollius H."/>
            <person name="Montfort J."/>
            <person name="Robinson-Rechavi M."/>
            <person name="Bucao C."/>
            <person name="Bouchez O."/>
            <person name="Gislard M."/>
            <person name="Lluch J."/>
            <person name="Milhes M."/>
            <person name="Lampietro C."/>
            <person name="Lopez Roques C."/>
            <person name="Donnadieu C."/>
            <person name="Braasch I."/>
            <person name="Desvignes T."/>
            <person name="Postlethwait J."/>
            <person name="Bobe J."/>
            <person name="Guiguen Y."/>
        </authorList>
    </citation>
    <scope>NUCLEOTIDE SEQUENCE</scope>
    <source>
        <strain evidence="1">M-15738</strain>
        <tissue evidence="1">Blood</tissue>
    </source>
</reference>
<evidence type="ECO:0000313" key="2">
    <source>
        <dbReference type="Proteomes" id="UP000823561"/>
    </source>
</evidence>
<dbReference type="SUPFAM" id="SSF47266">
    <property type="entry name" value="4-helical cytokines"/>
    <property type="match status" value="1"/>
</dbReference>
<sequence>MASALQCYRSQLLLLKVSSTKLRYKVCKSLSSPLISEKLEGSSEDCQKNPQCQSCDLYPNTNSKEFMSKLTSLLEMANSN</sequence>
<protein>
    <submittedName>
        <fullName evidence="1">Uncharacterized protein</fullName>
    </submittedName>
</protein>
<dbReference type="EMBL" id="JADWDJ010000021">
    <property type="protein sequence ID" value="KAG5263284.1"/>
    <property type="molecule type" value="Genomic_DNA"/>
</dbReference>
<organism evidence="1 2">
    <name type="scientific">Alosa alosa</name>
    <name type="common">allis shad</name>
    <dbReference type="NCBI Taxonomy" id="278164"/>
    <lineage>
        <taxon>Eukaryota</taxon>
        <taxon>Metazoa</taxon>
        <taxon>Chordata</taxon>
        <taxon>Craniata</taxon>
        <taxon>Vertebrata</taxon>
        <taxon>Euteleostomi</taxon>
        <taxon>Actinopterygii</taxon>
        <taxon>Neopterygii</taxon>
        <taxon>Teleostei</taxon>
        <taxon>Clupei</taxon>
        <taxon>Clupeiformes</taxon>
        <taxon>Clupeoidei</taxon>
        <taxon>Clupeidae</taxon>
        <taxon>Alosa</taxon>
    </lineage>
</organism>
<proteinExistence type="predicted"/>
<gene>
    <name evidence="1" type="ORF">AALO_G00263160</name>
</gene>
<dbReference type="AlphaFoldDB" id="A0AAV6FK89"/>
<name>A0AAV6FK89_9TELE</name>
<keyword evidence="2" id="KW-1185">Reference proteome</keyword>
<dbReference type="Proteomes" id="UP000823561">
    <property type="component" value="Chromosome 21"/>
</dbReference>